<dbReference type="InterPro" id="IPR036640">
    <property type="entry name" value="ABC1_TM_sf"/>
</dbReference>
<dbReference type="Gene3D" id="1.20.1560.10">
    <property type="entry name" value="ABC transporter type 1, transmembrane domain"/>
    <property type="match status" value="1"/>
</dbReference>
<dbReference type="AlphaFoldDB" id="A0AAE9VNY3"/>
<evidence type="ECO:0000256" key="2">
    <source>
        <dbReference type="ARBA" id="ARBA00022448"/>
    </source>
</evidence>
<evidence type="ECO:0000313" key="15">
    <source>
        <dbReference type="Proteomes" id="UP001212189"/>
    </source>
</evidence>
<dbReference type="Pfam" id="PF00005">
    <property type="entry name" value="ABC_tran"/>
    <property type="match status" value="1"/>
</dbReference>
<evidence type="ECO:0000259" key="11">
    <source>
        <dbReference type="PROSITE" id="PS50893"/>
    </source>
</evidence>
<dbReference type="Gene3D" id="3.40.50.300">
    <property type="entry name" value="P-loop containing nucleotide triphosphate hydrolases"/>
    <property type="match status" value="1"/>
</dbReference>
<evidence type="ECO:0000256" key="5">
    <source>
        <dbReference type="ARBA" id="ARBA00022741"/>
    </source>
</evidence>
<evidence type="ECO:0000256" key="7">
    <source>
        <dbReference type="ARBA" id="ARBA00022840"/>
    </source>
</evidence>
<keyword evidence="6" id="KW-0378">Hydrolase</keyword>
<gene>
    <name evidence="14" type="ORF">O6P33_10400</name>
</gene>
<dbReference type="PROSITE" id="PS50990">
    <property type="entry name" value="PEPTIDASE_C39"/>
    <property type="match status" value="1"/>
</dbReference>
<dbReference type="InterPro" id="IPR039421">
    <property type="entry name" value="Type_1_exporter"/>
</dbReference>
<evidence type="ECO:0000256" key="8">
    <source>
        <dbReference type="ARBA" id="ARBA00022989"/>
    </source>
</evidence>
<dbReference type="InterPro" id="IPR003439">
    <property type="entry name" value="ABC_transporter-like_ATP-bd"/>
</dbReference>
<dbReference type="PROSITE" id="PS50893">
    <property type="entry name" value="ABC_TRANSPORTER_2"/>
    <property type="match status" value="1"/>
</dbReference>
<dbReference type="InterPro" id="IPR027417">
    <property type="entry name" value="P-loop_NTPase"/>
</dbReference>
<dbReference type="EMBL" id="CP114976">
    <property type="protein sequence ID" value="WBE24768.1"/>
    <property type="molecule type" value="Genomic_DNA"/>
</dbReference>
<dbReference type="GO" id="GO:0005524">
    <property type="term" value="F:ATP binding"/>
    <property type="evidence" value="ECO:0007669"/>
    <property type="project" value="UniProtKB-KW"/>
</dbReference>
<dbReference type="KEGG" id="dce:O6P33_10400"/>
<dbReference type="CDD" id="cd18587">
    <property type="entry name" value="ABC_6TM_LapB_like"/>
    <property type="match status" value="1"/>
</dbReference>
<accession>A0AAE9VNY3</accession>
<evidence type="ECO:0000256" key="4">
    <source>
        <dbReference type="ARBA" id="ARBA00022692"/>
    </source>
</evidence>
<proteinExistence type="predicted"/>
<dbReference type="GO" id="GO:0016887">
    <property type="term" value="F:ATP hydrolysis activity"/>
    <property type="evidence" value="ECO:0007669"/>
    <property type="project" value="InterPro"/>
</dbReference>
<feature type="transmembrane region" description="Helical" evidence="10">
    <location>
        <begin position="295"/>
        <end position="313"/>
    </location>
</feature>
<keyword evidence="2" id="KW-0813">Transport</keyword>
<feature type="transmembrane region" description="Helical" evidence="10">
    <location>
        <begin position="268"/>
        <end position="289"/>
    </location>
</feature>
<keyword evidence="5" id="KW-0547">Nucleotide-binding</keyword>
<keyword evidence="15" id="KW-1185">Reference proteome</keyword>
<feature type="transmembrane region" description="Helical" evidence="10">
    <location>
        <begin position="196"/>
        <end position="213"/>
    </location>
</feature>
<dbReference type="Proteomes" id="UP001212189">
    <property type="component" value="Chromosome"/>
</dbReference>
<keyword evidence="7" id="KW-0067">ATP-binding</keyword>
<feature type="transmembrane region" description="Helical" evidence="10">
    <location>
        <begin position="162"/>
        <end position="184"/>
    </location>
</feature>
<evidence type="ECO:0000256" key="1">
    <source>
        <dbReference type="ARBA" id="ARBA00004651"/>
    </source>
</evidence>
<keyword evidence="8 10" id="KW-1133">Transmembrane helix</keyword>
<evidence type="ECO:0000256" key="10">
    <source>
        <dbReference type="SAM" id="Phobius"/>
    </source>
</evidence>
<feature type="domain" description="ABC transmembrane type-1" evidence="12">
    <location>
        <begin position="162"/>
        <end position="440"/>
    </location>
</feature>
<evidence type="ECO:0000256" key="6">
    <source>
        <dbReference type="ARBA" id="ARBA00022801"/>
    </source>
</evidence>
<feature type="transmembrane region" description="Helical" evidence="10">
    <location>
        <begin position="384"/>
        <end position="405"/>
    </location>
</feature>
<dbReference type="InterPro" id="IPR005074">
    <property type="entry name" value="Peptidase_C39"/>
</dbReference>
<dbReference type="GO" id="GO:0015421">
    <property type="term" value="F:ABC-type oligopeptide transporter activity"/>
    <property type="evidence" value="ECO:0007669"/>
    <property type="project" value="TreeGrafter"/>
</dbReference>
<dbReference type="PROSITE" id="PS50929">
    <property type="entry name" value="ABC_TM1F"/>
    <property type="match status" value="1"/>
</dbReference>
<comment type="subcellular location">
    <subcellularLocation>
        <location evidence="1">Cell membrane</location>
        <topology evidence="1">Multi-pass membrane protein</topology>
    </subcellularLocation>
</comment>
<dbReference type="GO" id="GO:0005886">
    <property type="term" value="C:plasma membrane"/>
    <property type="evidence" value="ECO:0007669"/>
    <property type="project" value="UniProtKB-SubCell"/>
</dbReference>
<keyword evidence="3" id="KW-1003">Cell membrane</keyword>
<dbReference type="SMART" id="SM00382">
    <property type="entry name" value="AAA"/>
    <property type="match status" value="1"/>
</dbReference>
<evidence type="ECO:0000256" key="3">
    <source>
        <dbReference type="ARBA" id="ARBA00022475"/>
    </source>
</evidence>
<evidence type="ECO:0000259" key="12">
    <source>
        <dbReference type="PROSITE" id="PS50929"/>
    </source>
</evidence>
<protein>
    <submittedName>
        <fullName evidence="14">Type I secretion system permease/ATPase</fullName>
    </submittedName>
</protein>
<evidence type="ECO:0000259" key="13">
    <source>
        <dbReference type="PROSITE" id="PS50990"/>
    </source>
</evidence>
<dbReference type="Gene3D" id="3.90.70.10">
    <property type="entry name" value="Cysteine proteinases"/>
    <property type="match status" value="1"/>
</dbReference>
<dbReference type="InterPro" id="IPR003593">
    <property type="entry name" value="AAA+_ATPase"/>
</dbReference>
<feature type="domain" description="ABC transporter" evidence="11">
    <location>
        <begin position="474"/>
        <end position="709"/>
    </location>
</feature>
<reference evidence="14 15" key="1">
    <citation type="submission" date="2022-12" db="EMBL/GenBank/DDBJ databases">
        <title>Coexistence and Characterization of a Novel Tigecycline Resistance gene tet(X) variant and blaNDM-1 in a Pseudomonas caeni Isolate of Chicken Origin.</title>
        <authorList>
            <person name="Lu X."/>
            <person name="Zhang L."/>
            <person name="Li R."/>
            <person name="Wang Z."/>
        </authorList>
    </citation>
    <scope>NUCLEOTIDE SEQUENCE [LARGE SCALE GENOMIC DNA]</scope>
    <source>
        <strain evidence="14 15">CE14</strain>
    </source>
</reference>
<name>A0AAE9VNY3_9GAMM</name>
<evidence type="ECO:0000313" key="14">
    <source>
        <dbReference type="EMBL" id="WBE24768.1"/>
    </source>
</evidence>
<dbReference type="FunFam" id="3.40.50.300:FF:000299">
    <property type="entry name" value="ABC transporter ATP-binding protein/permease"/>
    <property type="match status" value="1"/>
</dbReference>
<dbReference type="NCBIfam" id="TIGR03375">
    <property type="entry name" value="type_I_sec_LssB"/>
    <property type="match status" value="1"/>
</dbReference>
<keyword evidence="9 10" id="KW-0472">Membrane</keyword>
<dbReference type="SUPFAM" id="SSF90123">
    <property type="entry name" value="ABC transporter transmembrane region"/>
    <property type="match status" value="1"/>
</dbReference>
<sequence>MSETTKDPLSACILWLAQSHGVSTTYSAVTEGLPLVNGAITPSLFSRAAARVGFNSHLVQQPLGKINRLLLPCVLLLKDNKACILQSLNKDTQRAIVVFPELSMQASELALAELAEAYAGFTLYSRPEFKPEASTQPSAATVRQGHWFWSVVLENRHVYRDVLIAAVFINLFALAMPLFVMNVYDRVVPNKALDTLWVLALGVSIIICADLLLKLLRSWFVELAANRADLKLSAFVMERILGGRLQHAPASIGSFASNVQSFESVRSFIGSMTITALIDLPFFLLFVLIIGMISWYMVIPVLIGAALILLYALSVQSKMQVMSEAIGQASAQRNSGLIESLAANETIKSFNATQRMQSSWEQTTSFLAACSSQMRLLGASVGMSAAWVQQLVAVAMIILGVYLVVAGEMSQGALIASYMLSSRAMAPVSQAASLLTQYYQAATALASLEEMMGNEQERPSGKHFISRAQIRGDIEFKNVSFSYPGEEREALSNLSFSIKAGESVAILGRVGSGKSTIEKLILGLYKPSAGQVLIDGVHIEQIDPAELRRQISYIPQEAQLLSGNIYENITLGVAHPANQQVLQAVELAGLAPLVGQHADGLGMPVGENGSRLSGGQRQAIAAARAFMREGQVLLLDEPSSAMDSGLEQHLCQSIKKQSKDKTLVLITHKTSLLSLVERLIVLDGGKLLADGPKADVLKALSEGSLQKVSA</sequence>
<dbReference type="RefSeq" id="WP_269817712.1">
    <property type="nucleotide sequence ID" value="NZ_CP114976.1"/>
</dbReference>
<organism evidence="14 15">
    <name type="scientific">Denitrificimonas caeni</name>
    <dbReference type="NCBI Taxonomy" id="521720"/>
    <lineage>
        <taxon>Bacteria</taxon>
        <taxon>Pseudomonadati</taxon>
        <taxon>Pseudomonadota</taxon>
        <taxon>Gammaproteobacteria</taxon>
        <taxon>Pseudomonadales</taxon>
        <taxon>Pseudomonadaceae</taxon>
        <taxon>Denitrificimonas</taxon>
    </lineage>
</organism>
<dbReference type="GO" id="GO:0008233">
    <property type="term" value="F:peptidase activity"/>
    <property type="evidence" value="ECO:0007669"/>
    <property type="project" value="InterPro"/>
</dbReference>
<feature type="domain" description="Peptidase C39" evidence="13">
    <location>
        <begin position="1"/>
        <end position="125"/>
    </location>
</feature>
<dbReference type="GO" id="GO:0006508">
    <property type="term" value="P:proteolysis"/>
    <property type="evidence" value="ECO:0007669"/>
    <property type="project" value="InterPro"/>
</dbReference>
<dbReference type="SUPFAM" id="SSF52540">
    <property type="entry name" value="P-loop containing nucleoside triphosphate hydrolases"/>
    <property type="match status" value="1"/>
</dbReference>
<dbReference type="PANTHER" id="PTHR43394">
    <property type="entry name" value="ATP-DEPENDENT PERMEASE MDL1, MITOCHONDRIAL"/>
    <property type="match status" value="1"/>
</dbReference>
<dbReference type="InterPro" id="IPR011527">
    <property type="entry name" value="ABC1_TM_dom"/>
</dbReference>
<dbReference type="PANTHER" id="PTHR43394:SF1">
    <property type="entry name" value="ATP-BINDING CASSETTE SUB-FAMILY B MEMBER 10, MITOCHONDRIAL"/>
    <property type="match status" value="1"/>
</dbReference>
<dbReference type="InterPro" id="IPR017750">
    <property type="entry name" value="ATPase_T1SS"/>
</dbReference>
<dbReference type="Pfam" id="PF00664">
    <property type="entry name" value="ABC_membrane"/>
    <property type="match status" value="1"/>
</dbReference>
<evidence type="ECO:0000256" key="9">
    <source>
        <dbReference type="ARBA" id="ARBA00023136"/>
    </source>
</evidence>
<keyword evidence="4 10" id="KW-0812">Transmembrane</keyword>